<evidence type="ECO:0000313" key="2">
    <source>
        <dbReference type="EMBL" id="CAH7677537.1"/>
    </source>
</evidence>
<name>A0AAV0B4T1_PHAPC</name>
<dbReference type="Proteomes" id="UP001153365">
    <property type="component" value="Unassembled WGS sequence"/>
</dbReference>
<dbReference type="AlphaFoldDB" id="A0AAV0B4T1"/>
<sequence>MSWLGDFSDLRNTPKPHQPPQAGNQIIKCPSLIHWPLMSTCGIEQTLKACIRLQGWFFTCPSSQINNQLTLLQQLCLEFEYHRKVNQLNFSSNNSNLQKSDEALAEIERIVKDQALANKVAPARAQGLLGQITRAN</sequence>
<keyword evidence="3" id="KW-1185">Reference proteome</keyword>
<proteinExistence type="predicted"/>
<dbReference type="EMBL" id="CALTRL010003089">
    <property type="protein sequence ID" value="CAH7677537.1"/>
    <property type="molecule type" value="Genomic_DNA"/>
</dbReference>
<reference evidence="2" key="1">
    <citation type="submission" date="2022-06" db="EMBL/GenBank/DDBJ databases">
        <authorList>
            <consortium name="SYNGENTA / RWTH Aachen University"/>
        </authorList>
    </citation>
    <scope>NUCLEOTIDE SEQUENCE</scope>
</reference>
<gene>
    <name evidence="2" type="ORF">PPACK8108_LOCUS12705</name>
</gene>
<comment type="caution">
    <text evidence="2">The sequence shown here is derived from an EMBL/GenBank/DDBJ whole genome shotgun (WGS) entry which is preliminary data.</text>
</comment>
<evidence type="ECO:0000313" key="3">
    <source>
        <dbReference type="Proteomes" id="UP001153365"/>
    </source>
</evidence>
<protein>
    <submittedName>
        <fullName evidence="2">Uncharacterized protein</fullName>
    </submittedName>
</protein>
<accession>A0AAV0B4T1</accession>
<evidence type="ECO:0000256" key="1">
    <source>
        <dbReference type="SAM" id="MobiDB-lite"/>
    </source>
</evidence>
<feature type="region of interest" description="Disordered" evidence="1">
    <location>
        <begin position="1"/>
        <end position="23"/>
    </location>
</feature>
<organism evidence="2 3">
    <name type="scientific">Phakopsora pachyrhizi</name>
    <name type="common">Asian soybean rust disease fungus</name>
    <dbReference type="NCBI Taxonomy" id="170000"/>
    <lineage>
        <taxon>Eukaryota</taxon>
        <taxon>Fungi</taxon>
        <taxon>Dikarya</taxon>
        <taxon>Basidiomycota</taxon>
        <taxon>Pucciniomycotina</taxon>
        <taxon>Pucciniomycetes</taxon>
        <taxon>Pucciniales</taxon>
        <taxon>Phakopsoraceae</taxon>
        <taxon>Phakopsora</taxon>
    </lineage>
</organism>